<evidence type="ECO:0000313" key="2">
    <source>
        <dbReference type="Proteomes" id="UP000047420"/>
    </source>
</evidence>
<dbReference type="EMBL" id="CVMG01000041">
    <property type="protein sequence ID" value="CRG52191.1"/>
    <property type="molecule type" value="Genomic_DNA"/>
</dbReference>
<dbReference type="Proteomes" id="UP000047420">
    <property type="component" value="Unassembled WGS sequence"/>
</dbReference>
<sequence length="93" mass="10045">MTPFEICLQPFGFINFVQTEAKSFARPARLKPVEGISNPLYVVSITLWGWLNSLPILSGGSCTGVITRGISRPALLPTTLHYSSSSQMSATSV</sequence>
<accession>A0ABP1ZLA1</accession>
<reference evidence="1 2" key="1">
    <citation type="submission" date="2015-03" db="EMBL/GenBank/DDBJ databases">
        <authorList>
            <consortium name="Pathogen Informatics"/>
            <person name="Murphy D."/>
        </authorList>
    </citation>
    <scope>NUCLEOTIDE SEQUENCE [LARGE SCALE GENOMIC DNA]</scope>
    <source>
        <strain evidence="1 2">WP-931201</strain>
    </source>
</reference>
<organism evidence="1 2">
    <name type="scientific">Yersinia wautersii</name>
    <dbReference type="NCBI Taxonomy" id="1341643"/>
    <lineage>
        <taxon>Bacteria</taxon>
        <taxon>Pseudomonadati</taxon>
        <taxon>Pseudomonadota</taxon>
        <taxon>Gammaproteobacteria</taxon>
        <taxon>Enterobacterales</taxon>
        <taxon>Yersiniaceae</taxon>
        <taxon>Yersinia</taxon>
    </lineage>
</organism>
<protein>
    <submittedName>
        <fullName evidence="1">Uncharacterized protein</fullName>
    </submittedName>
</protein>
<proteinExistence type="predicted"/>
<comment type="caution">
    <text evidence="1">The sequence shown here is derived from an EMBL/GenBank/DDBJ whole genome shotgun (WGS) entry which is preliminary data.</text>
</comment>
<evidence type="ECO:0000313" key="1">
    <source>
        <dbReference type="EMBL" id="CRG52191.1"/>
    </source>
</evidence>
<gene>
    <name evidence="1" type="ORF">ERS008478_03860</name>
</gene>
<name>A0ABP1ZLA1_9GAMM</name>
<keyword evidence="2" id="KW-1185">Reference proteome</keyword>